<reference evidence="2 3" key="1">
    <citation type="submission" date="2019-09" db="EMBL/GenBank/DDBJ databases">
        <title>Sulfurimonas gotlandica sp. nov., a chemoautotrophic and psychrotolerant epsilonproteobacterium isolated from a pelagic redoxcline, and an emended description of the genus Sulfurimonas.</title>
        <authorList>
            <person name="Wang S."/>
            <person name="Jiang L."/>
            <person name="Shao S."/>
        </authorList>
    </citation>
    <scope>NUCLEOTIDE SEQUENCE [LARGE SCALE GENOMIC DNA]</scope>
    <source>
        <strain evidence="2 3">GYSZ_1</strain>
    </source>
</reference>
<evidence type="ECO:0000313" key="2">
    <source>
        <dbReference type="EMBL" id="QFR48331.1"/>
    </source>
</evidence>
<keyword evidence="1" id="KW-0175">Coiled coil</keyword>
<sequence>MYYVIKRQHSVPLQHFIGFAVNKFITSINSENVIFEFEKNGKTERKWVKREDVVLLTKDKKYFLEIFNQFKETEAKQQKLVDEAQEKLNQSIENFESVMNEEMNKFEEIKGESDIPCIMKNY</sequence>
<dbReference type="KEGG" id="sulg:FJR48_00760"/>
<dbReference type="AlphaFoldDB" id="A0A5P8NY29"/>
<accession>A0A5P8NY29</accession>
<dbReference type="RefSeq" id="WP_152306274.1">
    <property type="nucleotide sequence ID" value="NZ_CP043617.1"/>
</dbReference>
<evidence type="ECO:0000256" key="1">
    <source>
        <dbReference type="SAM" id="Coils"/>
    </source>
</evidence>
<dbReference type="Proteomes" id="UP000326944">
    <property type="component" value="Chromosome"/>
</dbReference>
<name>A0A5P8NY29_9BACT</name>
<dbReference type="OrthoDB" id="5334589at2"/>
<protein>
    <submittedName>
        <fullName evidence="2">Uncharacterized protein</fullName>
    </submittedName>
</protein>
<dbReference type="EMBL" id="CP043617">
    <property type="protein sequence ID" value="QFR48331.1"/>
    <property type="molecule type" value="Genomic_DNA"/>
</dbReference>
<keyword evidence="3" id="KW-1185">Reference proteome</keyword>
<gene>
    <name evidence="2" type="ORF">FJR48_00760</name>
</gene>
<proteinExistence type="predicted"/>
<organism evidence="2 3">
    <name type="scientific">Sulfurimonas lithotrophica</name>
    <dbReference type="NCBI Taxonomy" id="2590022"/>
    <lineage>
        <taxon>Bacteria</taxon>
        <taxon>Pseudomonadati</taxon>
        <taxon>Campylobacterota</taxon>
        <taxon>Epsilonproteobacteria</taxon>
        <taxon>Campylobacterales</taxon>
        <taxon>Sulfurimonadaceae</taxon>
        <taxon>Sulfurimonas</taxon>
    </lineage>
</organism>
<evidence type="ECO:0000313" key="3">
    <source>
        <dbReference type="Proteomes" id="UP000326944"/>
    </source>
</evidence>
<feature type="coiled-coil region" evidence="1">
    <location>
        <begin position="70"/>
        <end position="112"/>
    </location>
</feature>